<feature type="compositionally biased region" description="Low complexity" evidence="1">
    <location>
        <begin position="529"/>
        <end position="539"/>
    </location>
</feature>
<dbReference type="Pfam" id="PF01476">
    <property type="entry name" value="LysM"/>
    <property type="match status" value="2"/>
</dbReference>
<protein>
    <recommendedName>
        <fullName evidence="2">LysM domain-containing protein</fullName>
    </recommendedName>
</protein>
<organism evidence="3 4">
    <name type="scientific">Paenibacillus motobuensis</name>
    <dbReference type="NCBI Taxonomy" id="295324"/>
    <lineage>
        <taxon>Bacteria</taxon>
        <taxon>Bacillati</taxon>
        <taxon>Bacillota</taxon>
        <taxon>Bacilli</taxon>
        <taxon>Bacillales</taxon>
        <taxon>Paenibacillaceae</taxon>
        <taxon>Paenibacillus</taxon>
    </lineage>
</organism>
<accession>A0ABN0YIR5</accession>
<sequence length="569" mass="61825">MKIHIVKKGDTLYELSQKYNVPLEKLIEANPQIANPDQLSIGEKVKIPAGAVQVEGEGYKHVAKEGDTLWKLSKAWGIPLQTLIDANPQISDPNVLKVGDVVLIPVKGGGMANPPGHGGENVAPGTGGKKNTAPIPTPLPAPAPEVKPTPPKEEMTKPNPIAPTPKPMPMPNPNPPAPKPMPMPNPNPPTPKLMPMPNPNPPAPKPMPMPMPNPNPPLPPIKVEFVEEIKFQSIQKEEKPCKPVPECPDPWSSPFYSMDPYGGGGMMHSSSPCGCEGNIGHTTHLGHHTHPMKENMNMHEEMPSGNVSSFYDFPQLPDQGPSMMGGMMDNGAYTGGYPGIGNDHMHHSHEMHHGHEMMGMEWSPMGYADNQPWGQGQGDWVTPMPYSDNNAPANMSPNMGPNMSPNMAPNSHYPGVSPQHCGPGPVWPMHSCGCHYRYPYGYEYPVNSFDPYPMNYNSNSDFVAPGGQQPVWFEDGFGTFNEINNEREQQTEAFKEVTISEQKENTGTSEASKPQAQTRSKGKKEVKISGSSASSTSKKSGSKRTSSKSGASSQKGRTSSTRRNPWSQR</sequence>
<evidence type="ECO:0000313" key="3">
    <source>
        <dbReference type="EMBL" id="GAA0396747.1"/>
    </source>
</evidence>
<feature type="domain" description="LysM" evidence="2">
    <location>
        <begin position="2"/>
        <end position="47"/>
    </location>
</feature>
<evidence type="ECO:0000259" key="2">
    <source>
        <dbReference type="PROSITE" id="PS51782"/>
    </source>
</evidence>
<dbReference type="PANTHER" id="PTHR33734:SF22">
    <property type="entry name" value="MEMBRANE-BOUND LYTIC MUREIN TRANSGLYCOSYLASE D"/>
    <property type="match status" value="1"/>
</dbReference>
<evidence type="ECO:0000313" key="4">
    <source>
        <dbReference type="Proteomes" id="UP001500340"/>
    </source>
</evidence>
<dbReference type="InterPro" id="IPR018392">
    <property type="entry name" value="LysM"/>
</dbReference>
<proteinExistence type="predicted"/>
<feature type="compositionally biased region" description="Pro residues" evidence="1">
    <location>
        <begin position="160"/>
        <end position="203"/>
    </location>
</feature>
<dbReference type="EMBL" id="BAAACX010000013">
    <property type="protein sequence ID" value="GAA0396747.1"/>
    <property type="molecule type" value="Genomic_DNA"/>
</dbReference>
<dbReference type="PRINTS" id="PR01217">
    <property type="entry name" value="PRICHEXTENSN"/>
</dbReference>
<dbReference type="CDD" id="cd00118">
    <property type="entry name" value="LysM"/>
    <property type="match status" value="2"/>
</dbReference>
<gene>
    <name evidence="3" type="ORF">GCM10008933_29120</name>
</gene>
<feature type="compositionally biased region" description="Polar residues" evidence="1">
    <location>
        <begin position="558"/>
        <end position="569"/>
    </location>
</feature>
<feature type="compositionally biased region" description="Pro residues" evidence="1">
    <location>
        <begin position="135"/>
        <end position="149"/>
    </location>
</feature>
<keyword evidence="4" id="KW-1185">Reference proteome</keyword>
<feature type="region of interest" description="Disordered" evidence="1">
    <location>
        <begin position="111"/>
        <end position="203"/>
    </location>
</feature>
<dbReference type="Proteomes" id="UP001500340">
    <property type="component" value="Unassembled WGS sequence"/>
</dbReference>
<evidence type="ECO:0000256" key="1">
    <source>
        <dbReference type="SAM" id="MobiDB-lite"/>
    </source>
</evidence>
<feature type="compositionally biased region" description="Low complexity" evidence="1">
    <location>
        <begin position="547"/>
        <end position="557"/>
    </location>
</feature>
<name>A0ABN0YIR5_9BACL</name>
<dbReference type="InterPro" id="IPR036779">
    <property type="entry name" value="LysM_dom_sf"/>
</dbReference>
<feature type="region of interest" description="Disordered" evidence="1">
    <location>
        <begin position="500"/>
        <end position="569"/>
    </location>
</feature>
<dbReference type="PROSITE" id="PS51782">
    <property type="entry name" value="LYSM"/>
    <property type="match status" value="2"/>
</dbReference>
<dbReference type="Gene3D" id="3.10.350.10">
    <property type="entry name" value="LysM domain"/>
    <property type="match status" value="2"/>
</dbReference>
<dbReference type="SMART" id="SM00257">
    <property type="entry name" value="LysM"/>
    <property type="match status" value="2"/>
</dbReference>
<dbReference type="SUPFAM" id="SSF54106">
    <property type="entry name" value="LysM domain"/>
    <property type="match status" value="2"/>
</dbReference>
<reference evidence="3 4" key="1">
    <citation type="journal article" date="2019" name="Int. J. Syst. Evol. Microbiol.">
        <title>The Global Catalogue of Microorganisms (GCM) 10K type strain sequencing project: providing services to taxonomists for standard genome sequencing and annotation.</title>
        <authorList>
            <consortium name="The Broad Institute Genomics Platform"/>
            <consortium name="The Broad Institute Genome Sequencing Center for Infectious Disease"/>
            <person name="Wu L."/>
            <person name="Ma J."/>
        </authorList>
    </citation>
    <scope>NUCLEOTIDE SEQUENCE [LARGE SCALE GENOMIC DNA]</scope>
    <source>
        <strain evidence="3 4">JCM 12774</strain>
    </source>
</reference>
<dbReference type="RefSeq" id="WP_343862357.1">
    <property type="nucleotide sequence ID" value="NZ_BAAACX010000013.1"/>
</dbReference>
<feature type="compositionally biased region" description="Polar residues" evidence="1">
    <location>
        <begin position="505"/>
        <end position="519"/>
    </location>
</feature>
<dbReference type="PANTHER" id="PTHR33734">
    <property type="entry name" value="LYSM DOMAIN-CONTAINING GPI-ANCHORED PROTEIN 2"/>
    <property type="match status" value="1"/>
</dbReference>
<comment type="caution">
    <text evidence="3">The sequence shown here is derived from an EMBL/GenBank/DDBJ whole genome shotgun (WGS) entry which is preliminary data.</text>
</comment>
<feature type="domain" description="LysM" evidence="2">
    <location>
        <begin position="59"/>
        <end position="104"/>
    </location>
</feature>